<dbReference type="KEGG" id="sfh:SFHH103_03075"/>
<evidence type="ECO:0000313" key="2">
    <source>
        <dbReference type="EMBL" id="CCE97567.1"/>
    </source>
</evidence>
<reference evidence="2 3" key="1">
    <citation type="journal article" date="2012" name="J. Bacteriol.">
        <title>Genome sequence of the soybean symbiont Sinorhizobium fredii HH103.</title>
        <authorList>
            <person name="Weidner S."/>
            <person name="Becker A."/>
            <person name="Bonilla I."/>
            <person name="Jaenicke S."/>
            <person name="Lloret J."/>
            <person name="Margaret I."/>
            <person name="Puhler A."/>
            <person name="Ruiz-Sainz J.E."/>
            <person name="Schneiker-Bekel S."/>
            <person name="Szczepanowski R."/>
            <person name="Vinardell J.M."/>
            <person name="Zehner S."/>
            <person name="Gottfert M."/>
        </authorList>
    </citation>
    <scope>NUCLEOTIDE SEQUENCE [LARGE SCALE GENOMIC DNA]</scope>
    <source>
        <strain evidence="2 3">HH103</strain>
    </source>
</reference>
<dbReference type="Proteomes" id="UP000007735">
    <property type="component" value="Chromosome"/>
</dbReference>
<organism evidence="2 3">
    <name type="scientific">Sinorhizobium fredii (strain HH103)</name>
    <dbReference type="NCBI Taxonomy" id="1117943"/>
    <lineage>
        <taxon>Bacteria</taxon>
        <taxon>Pseudomonadati</taxon>
        <taxon>Pseudomonadota</taxon>
        <taxon>Alphaproteobacteria</taxon>
        <taxon>Hyphomicrobiales</taxon>
        <taxon>Rhizobiaceae</taxon>
        <taxon>Sinorhizobium/Ensifer group</taxon>
        <taxon>Sinorhizobium</taxon>
    </lineage>
</organism>
<dbReference type="HOGENOM" id="CLU_2466826_0_0_5"/>
<sequence>MFGRNDRGDKIVHFSNSLRSSMRSRNEAMSLFACMDSACSALQWRGSSIEPAARNMASIKQAMSPRRSSTTSRSVEEMRFFGRPSAAA</sequence>
<name>G9A1I7_SINF1</name>
<protein>
    <submittedName>
        <fullName evidence="2">Uncharacterized protein</fullName>
    </submittedName>
</protein>
<proteinExistence type="predicted"/>
<feature type="region of interest" description="Disordered" evidence="1">
    <location>
        <begin position="59"/>
        <end position="88"/>
    </location>
</feature>
<dbReference type="AlphaFoldDB" id="G9A1I7"/>
<gene>
    <name evidence="2" type="ordered locus">SFHH103_03075</name>
</gene>
<evidence type="ECO:0000313" key="3">
    <source>
        <dbReference type="Proteomes" id="UP000007735"/>
    </source>
</evidence>
<evidence type="ECO:0000256" key="1">
    <source>
        <dbReference type="SAM" id="MobiDB-lite"/>
    </source>
</evidence>
<dbReference type="EMBL" id="HE616890">
    <property type="protein sequence ID" value="CCE97567.1"/>
    <property type="molecule type" value="Genomic_DNA"/>
</dbReference>
<feature type="compositionally biased region" description="Low complexity" evidence="1">
    <location>
        <begin position="64"/>
        <end position="73"/>
    </location>
</feature>
<accession>G9A1I7</accession>